<feature type="region of interest" description="Disordered" evidence="11">
    <location>
        <begin position="716"/>
        <end position="772"/>
    </location>
</feature>
<dbReference type="EMBL" id="JACVVK020000258">
    <property type="protein sequence ID" value="KAK7481719.1"/>
    <property type="molecule type" value="Genomic_DNA"/>
</dbReference>
<dbReference type="GO" id="GO:0005634">
    <property type="term" value="C:nucleus"/>
    <property type="evidence" value="ECO:0007669"/>
    <property type="project" value="UniProtKB-SubCell"/>
</dbReference>
<evidence type="ECO:0000313" key="14">
    <source>
        <dbReference type="Proteomes" id="UP001519460"/>
    </source>
</evidence>
<reference evidence="13 14" key="1">
    <citation type="journal article" date="2023" name="Sci. Data">
        <title>Genome assembly of the Korean intertidal mud-creeper Batillaria attramentaria.</title>
        <authorList>
            <person name="Patra A.K."/>
            <person name="Ho P.T."/>
            <person name="Jun S."/>
            <person name="Lee S.J."/>
            <person name="Kim Y."/>
            <person name="Won Y.J."/>
        </authorList>
    </citation>
    <scope>NUCLEOTIDE SEQUENCE [LARGE SCALE GENOMIC DNA]</scope>
    <source>
        <strain evidence="13">Wonlab-2016</strain>
    </source>
</reference>
<feature type="domain" description="C2H2-type" evidence="12">
    <location>
        <begin position="483"/>
        <end position="510"/>
    </location>
</feature>
<evidence type="ECO:0000256" key="5">
    <source>
        <dbReference type="ARBA" id="ARBA00022833"/>
    </source>
</evidence>
<dbReference type="InterPro" id="IPR013087">
    <property type="entry name" value="Znf_C2H2_type"/>
</dbReference>
<dbReference type="SUPFAM" id="SSF57667">
    <property type="entry name" value="beta-beta-alpha zinc fingers"/>
    <property type="match status" value="3"/>
</dbReference>
<evidence type="ECO:0000313" key="13">
    <source>
        <dbReference type="EMBL" id="KAK7481719.1"/>
    </source>
</evidence>
<evidence type="ECO:0000256" key="6">
    <source>
        <dbReference type="ARBA" id="ARBA00023015"/>
    </source>
</evidence>
<dbReference type="GO" id="GO:0008270">
    <property type="term" value="F:zinc ion binding"/>
    <property type="evidence" value="ECO:0007669"/>
    <property type="project" value="UniProtKB-KW"/>
</dbReference>
<keyword evidence="5" id="KW-0862">Zinc</keyword>
<evidence type="ECO:0000256" key="2">
    <source>
        <dbReference type="ARBA" id="ARBA00022723"/>
    </source>
</evidence>
<dbReference type="Pfam" id="PF00096">
    <property type="entry name" value="zf-C2H2"/>
    <property type="match status" value="1"/>
</dbReference>
<feature type="domain" description="C2H2-type" evidence="12">
    <location>
        <begin position="511"/>
        <end position="538"/>
    </location>
</feature>
<feature type="region of interest" description="Disordered" evidence="11">
    <location>
        <begin position="222"/>
        <end position="301"/>
    </location>
</feature>
<dbReference type="Gene3D" id="3.30.160.60">
    <property type="entry name" value="Classic Zinc Finger"/>
    <property type="match status" value="4"/>
</dbReference>
<dbReference type="Proteomes" id="UP001519460">
    <property type="component" value="Unassembled WGS sequence"/>
</dbReference>
<dbReference type="GO" id="GO:0003677">
    <property type="term" value="F:DNA binding"/>
    <property type="evidence" value="ECO:0007669"/>
    <property type="project" value="UniProtKB-KW"/>
</dbReference>
<dbReference type="InterPro" id="IPR050589">
    <property type="entry name" value="Ikaros_C2H2-ZF"/>
</dbReference>
<dbReference type="SMART" id="SM00355">
    <property type="entry name" value="ZnF_C2H2"/>
    <property type="match status" value="11"/>
</dbReference>
<feature type="compositionally biased region" description="Basic and acidic residues" evidence="11">
    <location>
        <begin position="243"/>
        <end position="252"/>
    </location>
</feature>
<feature type="compositionally biased region" description="Basic residues" evidence="11">
    <location>
        <begin position="290"/>
        <end position="300"/>
    </location>
</feature>
<gene>
    <name evidence="13" type="ORF">BaRGS_00027092</name>
</gene>
<dbReference type="FunFam" id="3.30.160.60:FF:000065">
    <property type="entry name" value="B-cell CLL/lymphoma 6, member B"/>
    <property type="match status" value="1"/>
</dbReference>
<dbReference type="PANTHER" id="PTHR24404">
    <property type="entry name" value="ZINC FINGER PROTEIN"/>
    <property type="match status" value="1"/>
</dbReference>
<evidence type="ECO:0000256" key="4">
    <source>
        <dbReference type="ARBA" id="ARBA00022771"/>
    </source>
</evidence>
<dbReference type="AlphaFoldDB" id="A0ABD0K396"/>
<feature type="region of interest" description="Disordered" evidence="11">
    <location>
        <begin position="886"/>
        <end position="943"/>
    </location>
</feature>
<evidence type="ECO:0000256" key="9">
    <source>
        <dbReference type="ARBA" id="ARBA00023242"/>
    </source>
</evidence>
<name>A0ABD0K396_9CAEN</name>
<protein>
    <recommendedName>
        <fullName evidence="12">C2H2-type domain-containing protein</fullName>
    </recommendedName>
</protein>
<keyword evidence="8" id="KW-0804">Transcription</keyword>
<dbReference type="PROSITE" id="PS00028">
    <property type="entry name" value="ZINC_FINGER_C2H2_1"/>
    <property type="match status" value="6"/>
</dbReference>
<evidence type="ECO:0000256" key="3">
    <source>
        <dbReference type="ARBA" id="ARBA00022737"/>
    </source>
</evidence>
<feature type="domain" description="C2H2-type" evidence="12">
    <location>
        <begin position="416"/>
        <end position="443"/>
    </location>
</feature>
<evidence type="ECO:0000256" key="7">
    <source>
        <dbReference type="ARBA" id="ARBA00023125"/>
    </source>
</evidence>
<evidence type="ECO:0000256" key="1">
    <source>
        <dbReference type="ARBA" id="ARBA00004123"/>
    </source>
</evidence>
<keyword evidence="4 10" id="KW-0863">Zinc-finger</keyword>
<dbReference type="InterPro" id="IPR036236">
    <property type="entry name" value="Znf_C2H2_sf"/>
</dbReference>
<organism evidence="13 14">
    <name type="scientific">Batillaria attramentaria</name>
    <dbReference type="NCBI Taxonomy" id="370345"/>
    <lineage>
        <taxon>Eukaryota</taxon>
        <taxon>Metazoa</taxon>
        <taxon>Spiralia</taxon>
        <taxon>Lophotrochozoa</taxon>
        <taxon>Mollusca</taxon>
        <taxon>Gastropoda</taxon>
        <taxon>Caenogastropoda</taxon>
        <taxon>Sorbeoconcha</taxon>
        <taxon>Cerithioidea</taxon>
        <taxon>Batillariidae</taxon>
        <taxon>Batillaria</taxon>
    </lineage>
</organism>
<comment type="caution">
    <text evidence="13">The sequence shown here is derived from an EMBL/GenBank/DDBJ whole genome shotgun (WGS) entry which is preliminary data.</text>
</comment>
<feature type="compositionally biased region" description="Polar residues" evidence="11">
    <location>
        <begin position="911"/>
        <end position="922"/>
    </location>
</feature>
<feature type="domain" description="C2H2-type" evidence="12">
    <location>
        <begin position="388"/>
        <end position="415"/>
    </location>
</feature>
<proteinExistence type="predicted"/>
<feature type="compositionally biased region" description="Basic and acidic residues" evidence="11">
    <location>
        <begin position="923"/>
        <end position="932"/>
    </location>
</feature>
<evidence type="ECO:0000259" key="12">
    <source>
        <dbReference type="PROSITE" id="PS50157"/>
    </source>
</evidence>
<dbReference type="FunFam" id="3.30.160.60:FF:000448">
    <property type="entry name" value="RE1-silencing transcription factor A"/>
    <property type="match status" value="1"/>
</dbReference>
<evidence type="ECO:0000256" key="11">
    <source>
        <dbReference type="SAM" id="MobiDB-lite"/>
    </source>
</evidence>
<keyword evidence="3" id="KW-0677">Repeat</keyword>
<feature type="compositionally biased region" description="Basic and acidic residues" evidence="11">
    <location>
        <begin position="261"/>
        <end position="275"/>
    </location>
</feature>
<evidence type="ECO:0000256" key="10">
    <source>
        <dbReference type="PROSITE-ProRule" id="PRU00042"/>
    </source>
</evidence>
<keyword evidence="7" id="KW-0238">DNA-binding</keyword>
<feature type="domain" description="C2H2-type" evidence="12">
    <location>
        <begin position="539"/>
        <end position="567"/>
    </location>
</feature>
<keyword evidence="6" id="KW-0805">Transcription regulation</keyword>
<evidence type="ECO:0000256" key="8">
    <source>
        <dbReference type="ARBA" id="ARBA00023163"/>
    </source>
</evidence>
<dbReference type="FunFam" id="3.30.160.60:FF:000286">
    <property type="entry name" value="Zinc finger protein 770"/>
    <property type="match status" value="1"/>
</dbReference>
<keyword evidence="9" id="KW-0539">Nucleus</keyword>
<comment type="subcellular location">
    <subcellularLocation>
        <location evidence="1">Nucleus</location>
    </subcellularLocation>
</comment>
<feature type="compositionally biased region" description="Polar residues" evidence="11">
    <location>
        <begin position="716"/>
        <end position="761"/>
    </location>
</feature>
<dbReference type="PROSITE" id="PS50157">
    <property type="entry name" value="ZINC_FINGER_C2H2_2"/>
    <property type="match status" value="6"/>
</dbReference>
<keyword evidence="14" id="KW-1185">Reference proteome</keyword>
<feature type="domain" description="C2H2-type" evidence="12">
    <location>
        <begin position="454"/>
        <end position="482"/>
    </location>
</feature>
<accession>A0ABD0K396</accession>
<keyword evidence="2" id="KW-0479">Metal-binding</keyword>
<dbReference type="PANTHER" id="PTHR24404:SF114">
    <property type="entry name" value="KLUMPFUSS, ISOFORM B-RELATED"/>
    <property type="match status" value="1"/>
</dbReference>
<sequence length="943" mass="103250">MGNEVSLSELMEIVTTYKCRFCAHTCPSTQEMADHVQRIHINPAAKVMEPDLEAEPESELMGGMEENQEEQCVFGTSAPIMTSLGLVPAKPNTISVDVTPSRTKIIPAQASSLPLVTTTQPAIFSLAGGTVTQNLAITAIQLTGAGLTLPTQPTAVDTVCMMDNNRELGTGPASIAPITRELFLCGICNLGFVSVEECKLHMERDDHGTTIEAPVYAGEIDSKGRVSVGTQASAKRPGRKRKSEMQKAEEPSTIKTNNWRHSRDDLTHTDDKSDADWLPGHSLSVSKRDGRSRRHIRPPKALKEDYVMVKKRRYRKQHREYKEHYTLTCTYLGCLAKFRTQTALDIHNCCHNEEDTGFMCCECQEPFHAWKALRIHLWRSHSVDVDLFQCDSCKYKTDTLHKLGVHQEIHSDSRPYTCDVCGKGFKQLSQMKNHQIIHEEHRQGGKNVNWFTSKVCHICNRVFANSKCLKKHVEAVHSKVKPYVCQYCDHTTARKAMMELHLRTHTGEKPFKCDVCPYATGDHNSLRRHKMRHTGQRQYKCQLCSYTCIQTISLKTHMRNKHPNAEGIHICPYCKFRTVNKRIYNNHMSDHRNGLIPTALKVVADVPETSSAGSRAGVSTVTSEPVQVQMQVQTMKTGEVQVSAEDLAKLSGVEGLVSGEISAAHLIYSALSVIQQGGGVKGTSQTAQLLNGIQTTVTTSSSPSDKEGVSTHTITFRLPTSTTAQPPTLTDASDQVTPSQLLTEQDTSVQGESSGPSSQDVESVEDQDSRQTLPDEAHTFEQVTQVLCAEVPKLLAAGNIVSHDNNLQVVQLKYETDGGADGVKKETSDFSTTAGSTVVVSESGGVVEDMDSVLLTEGTQAQSMVVTEAGQLVEGVVVVATGGEQAVNAGDDGSAVNVSSVKTESERTVDSDQGQTPQTSNSGEERDEHTAQDEISDSADSQG</sequence>